<dbReference type="PANTHER" id="PTHR31909">
    <property type="entry name" value="CHROMOSOME 20 ORF85 FAMILY MEMBER"/>
    <property type="match status" value="1"/>
</dbReference>
<reference evidence="2" key="1">
    <citation type="submission" date="2022-03" db="EMBL/GenBank/DDBJ databases">
        <authorList>
            <person name="Alioto T."/>
            <person name="Alioto T."/>
            <person name="Gomez Garrido J."/>
        </authorList>
    </citation>
    <scope>NUCLEOTIDE SEQUENCE</scope>
</reference>
<dbReference type="AlphaFoldDB" id="A0AAD1RA72"/>
<dbReference type="PANTHER" id="PTHR31909:SF2">
    <property type="entry name" value="RIKEN CDNA 2410004P03 GENE"/>
    <property type="match status" value="1"/>
</dbReference>
<organism evidence="2 3">
    <name type="scientific">Pelobates cultripes</name>
    <name type="common">Western spadefoot toad</name>
    <dbReference type="NCBI Taxonomy" id="61616"/>
    <lineage>
        <taxon>Eukaryota</taxon>
        <taxon>Metazoa</taxon>
        <taxon>Chordata</taxon>
        <taxon>Craniata</taxon>
        <taxon>Vertebrata</taxon>
        <taxon>Euteleostomi</taxon>
        <taxon>Amphibia</taxon>
        <taxon>Batrachia</taxon>
        <taxon>Anura</taxon>
        <taxon>Pelobatoidea</taxon>
        <taxon>Pelobatidae</taxon>
        <taxon>Pelobates</taxon>
    </lineage>
</organism>
<evidence type="ECO:0000256" key="1">
    <source>
        <dbReference type="SAM" id="MobiDB-lite"/>
    </source>
</evidence>
<evidence type="ECO:0000313" key="3">
    <source>
        <dbReference type="Proteomes" id="UP001295444"/>
    </source>
</evidence>
<sequence length="157" mass="17974">MGSRQVSIRRATSAGYRLPDRSAAGVESRSTVSLNKTYPGVRQNPPLDTKDKEKQIWGGNVRQDQIWREHVESEKRGEKRWEENWGFLIEYDSQGNEKVPEILPEEAHMFSEKMPNTTNQYIGSRLNTELGKSLVHMDFLLTGGKRKKKLGSELLPC</sequence>
<name>A0AAD1RA72_PELCU</name>
<dbReference type="Pfam" id="PF14945">
    <property type="entry name" value="LLC1"/>
    <property type="match status" value="1"/>
</dbReference>
<feature type="region of interest" description="Disordered" evidence="1">
    <location>
        <begin position="1"/>
        <end position="53"/>
    </location>
</feature>
<proteinExistence type="predicted"/>
<keyword evidence="3" id="KW-1185">Reference proteome</keyword>
<protein>
    <submittedName>
        <fullName evidence="2">Uncharacterized protein</fullName>
    </submittedName>
</protein>
<dbReference type="Proteomes" id="UP001295444">
    <property type="component" value="Chromosome 02"/>
</dbReference>
<dbReference type="InterPro" id="IPR020339">
    <property type="entry name" value="C20orf85-like"/>
</dbReference>
<gene>
    <name evidence="2" type="ORF">PECUL_23A042009</name>
</gene>
<evidence type="ECO:0000313" key="2">
    <source>
        <dbReference type="EMBL" id="CAH2246112.1"/>
    </source>
</evidence>
<accession>A0AAD1RA72</accession>
<dbReference type="EMBL" id="OW240913">
    <property type="protein sequence ID" value="CAH2246112.1"/>
    <property type="molecule type" value="Genomic_DNA"/>
</dbReference>